<dbReference type="Gene3D" id="3.40.50.300">
    <property type="entry name" value="P-loop containing nucleotide triphosphate hydrolases"/>
    <property type="match status" value="1"/>
</dbReference>
<dbReference type="PANTHER" id="PTHR22683:SF41">
    <property type="entry name" value="DNA TRANSLOCASE FTSK"/>
    <property type="match status" value="1"/>
</dbReference>
<keyword evidence="4" id="KW-0812">Transmembrane</keyword>
<evidence type="ECO:0000256" key="3">
    <source>
        <dbReference type="PROSITE-ProRule" id="PRU00289"/>
    </source>
</evidence>
<keyword evidence="1 3" id="KW-0547">Nucleotide-binding</keyword>
<dbReference type="InterPro" id="IPR002543">
    <property type="entry name" value="FtsK_dom"/>
</dbReference>
<sequence>MSLTASRPRAPKAQPLSVLPPRRIAGLGSVAVLLALAVVAHGVLLLIDEHTEWIVPIWICAGVLAAAMVSSAVRTFMRGSRIEPGIQAVMPMLGARVPSRDLVKVRRWTRGWVGNPQRVLIRYAADIDDDEERFVPRVVESFSRRMGLSYKVRRHNVRRCLLELELTTSEKKTKTHERAEKVVAALLGESASTKITLDSFGQLQRIDVKHNVGPRISQGARRSQIERTLSQMLPGRWRARWDLEADTVMFEIRPELPDMVRHEVDGPQEKQTHAVYKAFKIPIGVDEDGRTQCWQPSVSPHFLIAGGTGSGKTSLEHTILTHLANARWRIWVLDGKRIEFAGFRDWPNVELVASRIEDQVRMLHAAHELMEERYSLIEEGKATVADFEPLAVIIDEYATFKARVIRWYKTVKQKGDPTQPPVLDLLPDLARLARSAKIHLVLGLQRPDVEFVGGEMRDNFGARYSLGRLSPQGANMMWDSFAVGVAIPRNKQGRGVTLNAESLPVEAQAFYTPDPQKVGADDTEDLAHLARIREATIVTYTRKAIRPPEPVYDDEGEELAMPSYTEWVSAPIVDWTPSLTDELPDLPATPASRHGLPSNVVPIPAKIRFEPSEPDVDDAEPATEADLFEGYGPALEEPIGQIRIGDLIVVDEDLEMWGVVESIEEDIVEDDYLCIDYRHFETGEPGGVSLPDSAAVTVRRPTRD</sequence>
<dbReference type="AlphaFoldDB" id="A0A4Y9FVN6"/>
<dbReference type="InterPro" id="IPR050206">
    <property type="entry name" value="FtsK/SpoIIIE/SftA"/>
</dbReference>
<keyword evidence="7" id="KW-1185">Reference proteome</keyword>
<reference evidence="6 7" key="1">
    <citation type="submission" date="2019-03" db="EMBL/GenBank/DDBJ databases">
        <title>Diversity of the mouse oral microbiome.</title>
        <authorList>
            <person name="Joseph S."/>
            <person name="Aduse-Opoku J."/>
            <person name="Curtis M."/>
            <person name="Wade W."/>
            <person name="Hashim A."/>
        </authorList>
    </citation>
    <scope>NUCLEOTIDE SEQUENCE [LARGE SCALE GENOMIC DNA]</scope>
    <source>
        <strain evidence="6 7">P1012</strain>
    </source>
</reference>
<evidence type="ECO:0000256" key="4">
    <source>
        <dbReference type="SAM" id="Phobius"/>
    </source>
</evidence>
<evidence type="ECO:0000256" key="1">
    <source>
        <dbReference type="ARBA" id="ARBA00022741"/>
    </source>
</evidence>
<dbReference type="GO" id="GO:0003677">
    <property type="term" value="F:DNA binding"/>
    <property type="evidence" value="ECO:0007669"/>
    <property type="project" value="InterPro"/>
</dbReference>
<dbReference type="CDD" id="cd01127">
    <property type="entry name" value="TrwB_TraG_TraD_VirD4"/>
    <property type="match status" value="1"/>
</dbReference>
<dbReference type="EMBL" id="SPQB01000014">
    <property type="protein sequence ID" value="TFU33039.1"/>
    <property type="molecule type" value="Genomic_DNA"/>
</dbReference>
<evidence type="ECO:0000259" key="5">
    <source>
        <dbReference type="PROSITE" id="PS50901"/>
    </source>
</evidence>
<dbReference type="InterPro" id="IPR027417">
    <property type="entry name" value="P-loop_NTPase"/>
</dbReference>
<name>A0A4Y9FVN6_9MICO</name>
<dbReference type="RefSeq" id="WP_135114217.1">
    <property type="nucleotide sequence ID" value="NZ_JADGLL010000014.1"/>
</dbReference>
<feature type="transmembrane region" description="Helical" evidence="4">
    <location>
        <begin position="53"/>
        <end position="73"/>
    </location>
</feature>
<comment type="caution">
    <text evidence="6">The sequence shown here is derived from an EMBL/GenBank/DDBJ whole genome shotgun (WGS) entry which is preliminary data.</text>
</comment>
<dbReference type="PANTHER" id="PTHR22683">
    <property type="entry name" value="SPORULATION PROTEIN RELATED"/>
    <property type="match status" value="1"/>
</dbReference>
<feature type="binding site" evidence="3">
    <location>
        <begin position="306"/>
        <end position="313"/>
    </location>
    <ligand>
        <name>ATP</name>
        <dbReference type="ChEBI" id="CHEBI:30616"/>
    </ligand>
</feature>
<proteinExistence type="predicted"/>
<feature type="domain" description="FtsK" evidence="5">
    <location>
        <begin position="280"/>
        <end position="475"/>
    </location>
</feature>
<evidence type="ECO:0000313" key="7">
    <source>
        <dbReference type="Proteomes" id="UP000298358"/>
    </source>
</evidence>
<dbReference type="SUPFAM" id="SSF52540">
    <property type="entry name" value="P-loop containing nucleoside triphosphate hydrolases"/>
    <property type="match status" value="1"/>
</dbReference>
<dbReference type="GO" id="GO:0005524">
    <property type="term" value="F:ATP binding"/>
    <property type="evidence" value="ECO:0007669"/>
    <property type="project" value="UniProtKB-UniRule"/>
</dbReference>
<dbReference type="Proteomes" id="UP000298358">
    <property type="component" value="Unassembled WGS sequence"/>
</dbReference>
<protein>
    <recommendedName>
        <fullName evidence="5">FtsK domain-containing protein</fullName>
    </recommendedName>
</protein>
<dbReference type="PROSITE" id="PS50901">
    <property type="entry name" value="FTSK"/>
    <property type="match status" value="1"/>
</dbReference>
<keyword evidence="4" id="KW-0472">Membrane</keyword>
<feature type="transmembrane region" description="Helical" evidence="4">
    <location>
        <begin position="24"/>
        <end position="47"/>
    </location>
</feature>
<dbReference type="Pfam" id="PF01580">
    <property type="entry name" value="FtsK_SpoIIIE"/>
    <property type="match status" value="1"/>
</dbReference>
<accession>A0A4Y9FVN6</accession>
<organism evidence="6 7">
    <name type="scientific">Microbacterium paludicola</name>
    <dbReference type="NCBI Taxonomy" id="300019"/>
    <lineage>
        <taxon>Bacteria</taxon>
        <taxon>Bacillati</taxon>
        <taxon>Actinomycetota</taxon>
        <taxon>Actinomycetes</taxon>
        <taxon>Micrococcales</taxon>
        <taxon>Microbacteriaceae</taxon>
        <taxon>Microbacterium</taxon>
    </lineage>
</organism>
<dbReference type="OrthoDB" id="5083868at2"/>
<evidence type="ECO:0000256" key="2">
    <source>
        <dbReference type="ARBA" id="ARBA00022840"/>
    </source>
</evidence>
<keyword evidence="4" id="KW-1133">Transmembrane helix</keyword>
<evidence type="ECO:0000313" key="6">
    <source>
        <dbReference type="EMBL" id="TFU33039.1"/>
    </source>
</evidence>
<keyword evidence="2 3" id="KW-0067">ATP-binding</keyword>
<gene>
    <name evidence="6" type="ORF">E4U02_07420</name>
</gene>